<dbReference type="SUPFAM" id="SSF51445">
    <property type="entry name" value="(Trans)glycosidases"/>
    <property type="match status" value="1"/>
</dbReference>
<feature type="signal peptide" evidence="4">
    <location>
        <begin position="1"/>
        <end position="33"/>
    </location>
</feature>
<evidence type="ECO:0000256" key="2">
    <source>
        <dbReference type="ARBA" id="ARBA00040976"/>
    </source>
</evidence>
<organism evidence="6 7">
    <name type="scientific">Mycosarcoma maydis</name>
    <name type="common">Corn smut fungus</name>
    <name type="synonym">Ustilago maydis</name>
    <dbReference type="NCBI Taxonomy" id="5270"/>
    <lineage>
        <taxon>Eukaryota</taxon>
        <taxon>Fungi</taxon>
        <taxon>Dikarya</taxon>
        <taxon>Basidiomycota</taxon>
        <taxon>Ustilaginomycotina</taxon>
        <taxon>Ustilaginomycetes</taxon>
        <taxon>Ustilaginales</taxon>
        <taxon>Ustilaginaceae</taxon>
        <taxon>Mycosarcoma</taxon>
    </lineage>
</organism>
<dbReference type="GeneID" id="23565221"/>
<dbReference type="OrthoDB" id="10254444at2759"/>
<feature type="region of interest" description="Disordered" evidence="3">
    <location>
        <begin position="374"/>
        <end position="394"/>
    </location>
</feature>
<dbReference type="Gene3D" id="3.20.20.80">
    <property type="entry name" value="Glycosidases"/>
    <property type="match status" value="1"/>
</dbReference>
<dbReference type="VEuPathDB" id="FungiDB:UMAG_05290"/>
<keyword evidence="7" id="KW-1185">Reference proteome</keyword>
<accession>A0A0D1DUM1</accession>
<dbReference type="GO" id="GO:0070492">
    <property type="term" value="F:oligosaccharide binding"/>
    <property type="evidence" value="ECO:0000318"/>
    <property type="project" value="GO_Central"/>
</dbReference>
<dbReference type="OMA" id="MYGYRYP"/>
<dbReference type="GO" id="GO:0012505">
    <property type="term" value="C:endomembrane system"/>
    <property type="evidence" value="ECO:0000318"/>
    <property type="project" value="GO_Central"/>
</dbReference>
<evidence type="ECO:0000313" key="6">
    <source>
        <dbReference type="EMBL" id="KIS66290.1"/>
    </source>
</evidence>
<dbReference type="GO" id="GO:0005975">
    <property type="term" value="P:carbohydrate metabolic process"/>
    <property type="evidence" value="ECO:0007669"/>
    <property type="project" value="InterPro"/>
</dbReference>
<dbReference type="InParanoid" id="A0A0D1DUM1"/>
<dbReference type="eggNOG" id="KOG2091">
    <property type="taxonomic scope" value="Eukaryota"/>
</dbReference>
<evidence type="ECO:0000259" key="5">
    <source>
        <dbReference type="PROSITE" id="PS51910"/>
    </source>
</evidence>
<dbReference type="PANTHER" id="PTHR46066:SF2">
    <property type="entry name" value="CHITINASE DOMAIN-CONTAINING PROTEIN 1"/>
    <property type="match status" value="1"/>
</dbReference>
<dbReference type="InterPro" id="IPR001223">
    <property type="entry name" value="Glyco_hydro18_cat"/>
</dbReference>
<dbReference type="FunFam" id="3.20.20.80:FF:000434">
    <property type="entry name" value="Chromosome 19, whole genome shotgun sequence"/>
    <property type="match status" value="1"/>
</dbReference>
<sequence>MRVTLLTARWSHRRLTWLILLGVLLSHLVLTLASITPAVYETDEYIRLQPELSIHTSKLTTRTILAYITPWNPHGMSMVDQFAEKLDLVSPVWYTVLVSRDSVSSGRDNATYVLSGGPPSKKEESWLKDKQKPGSRLKFVPRFYLDGWEQKDYADLLSNQENWQRLAQVVTGEVQKRGYDGVVFESAATHLLFEPISTLGSSLKKLSPDKSLIVVLPPLRTRYSMGTKLDRMQESQNRMIVQSIPQLAEVVDYFSIMTYDMSGAGGRSSAMEGKDFPNDSPLRNAKKGSLREAGPNTSAKWIAENVDMIVEATRAASHVKAQKRRKQRQADAKAEDEAIMREAHVEDDEMQRFKDPSNPLRYDDFAADEVLDEASVESDAAASERVPKQQETVEAETQSDPLLLIRGKLLMGMPMYGYRYPLFWIDKSTGQGIGVAPPSNPDEAKELFSRTSSSSLLPLLRGPAEAVTIDAIITILTDHDGVILDAKDTGEGWFDYVETVTRESAKGKGAHGVRPGDQIYWRLYLPLPTTTKTRLEALQGGNDEVRAGVSLWELGQANALLLHAF</sequence>
<dbReference type="PROSITE" id="PS51910">
    <property type="entry name" value="GH18_2"/>
    <property type="match status" value="1"/>
</dbReference>
<dbReference type="AlphaFoldDB" id="A0A0D1DUM1"/>
<reference evidence="6 7" key="1">
    <citation type="journal article" date="2006" name="Nature">
        <title>Insights from the genome of the biotrophic fungal plant pathogen Ustilago maydis.</title>
        <authorList>
            <person name="Kamper J."/>
            <person name="Kahmann R."/>
            <person name="Bolker M."/>
            <person name="Ma L.J."/>
            <person name="Brefort T."/>
            <person name="Saville B.J."/>
            <person name="Banuett F."/>
            <person name="Kronstad J.W."/>
            <person name="Gold S.E."/>
            <person name="Muller O."/>
            <person name="Perlin M.H."/>
            <person name="Wosten H.A."/>
            <person name="de Vries R."/>
            <person name="Ruiz-Herrera J."/>
            <person name="Reynaga-Pena C.G."/>
            <person name="Snetselaar K."/>
            <person name="McCann M."/>
            <person name="Perez-Martin J."/>
            <person name="Feldbrugge M."/>
            <person name="Basse C.W."/>
            <person name="Steinberg G."/>
            <person name="Ibeas J.I."/>
            <person name="Holloman W."/>
            <person name="Guzman P."/>
            <person name="Farman M."/>
            <person name="Stajich J.E."/>
            <person name="Sentandreu R."/>
            <person name="Gonzalez-Prieto J.M."/>
            <person name="Kennell J.C."/>
            <person name="Molina L."/>
            <person name="Schirawski J."/>
            <person name="Mendoza-Mendoza A."/>
            <person name="Greilinger D."/>
            <person name="Munch K."/>
            <person name="Rossel N."/>
            <person name="Scherer M."/>
            <person name="Vranes M."/>
            <person name="Ladendorf O."/>
            <person name="Vincon V."/>
            <person name="Fuchs U."/>
            <person name="Sandrock B."/>
            <person name="Meng S."/>
            <person name="Ho E.C."/>
            <person name="Cahill M.J."/>
            <person name="Boyce K.J."/>
            <person name="Klose J."/>
            <person name="Klosterman S.J."/>
            <person name="Deelstra H.J."/>
            <person name="Ortiz-Castellanos L."/>
            <person name="Li W."/>
            <person name="Sanchez-Alonso P."/>
            <person name="Schreier P.H."/>
            <person name="Hauser-Hahn I."/>
            <person name="Vaupel M."/>
            <person name="Koopmann E."/>
            <person name="Friedrich G."/>
            <person name="Voss H."/>
            <person name="Schluter T."/>
            <person name="Margolis J."/>
            <person name="Platt D."/>
            <person name="Swimmer C."/>
            <person name="Gnirke A."/>
            <person name="Chen F."/>
            <person name="Vysotskaia V."/>
            <person name="Mannhaupt G."/>
            <person name="Guldener U."/>
            <person name="Munsterkotter M."/>
            <person name="Haase D."/>
            <person name="Oesterheld M."/>
            <person name="Mewes H.W."/>
            <person name="Mauceli E.W."/>
            <person name="DeCaprio D."/>
            <person name="Wade C.M."/>
            <person name="Butler J."/>
            <person name="Young S."/>
            <person name="Jaffe D.B."/>
            <person name="Calvo S."/>
            <person name="Nusbaum C."/>
            <person name="Galagan J."/>
            <person name="Birren B.W."/>
        </authorList>
    </citation>
    <scope>NUCLEOTIDE SEQUENCE [LARGE SCALE GENOMIC DNA]</scope>
    <source>
        <strain evidence="7">DSM 14603 / FGSC 9021 / UM521</strain>
    </source>
</reference>
<dbReference type="EMBL" id="CM003158">
    <property type="protein sequence ID" value="KIS66290.1"/>
    <property type="molecule type" value="Genomic_DNA"/>
</dbReference>
<dbReference type="PANTHER" id="PTHR46066">
    <property type="entry name" value="CHITINASE DOMAIN-CONTAINING PROTEIN 1 FAMILY MEMBER"/>
    <property type="match status" value="1"/>
</dbReference>
<dbReference type="Proteomes" id="UP000000561">
    <property type="component" value="Chromosome 19"/>
</dbReference>
<dbReference type="KEGG" id="uma:UMAG_05290"/>
<evidence type="ECO:0000313" key="7">
    <source>
        <dbReference type="Proteomes" id="UP000000561"/>
    </source>
</evidence>
<feature type="region of interest" description="Disordered" evidence="3">
    <location>
        <begin position="266"/>
        <end position="296"/>
    </location>
</feature>
<name>A0A0D1DUM1_MYCMD</name>
<dbReference type="InterPro" id="IPR017853">
    <property type="entry name" value="GH"/>
</dbReference>
<comment type="similarity">
    <text evidence="1">Belongs to the glycosyl hydrolase 18 family.</text>
</comment>
<dbReference type="STRING" id="237631.A0A0D1DUM1"/>
<evidence type="ECO:0000256" key="4">
    <source>
        <dbReference type="SAM" id="SignalP"/>
    </source>
</evidence>
<evidence type="ECO:0000256" key="3">
    <source>
        <dbReference type="SAM" id="MobiDB-lite"/>
    </source>
</evidence>
<proteinExistence type="inferred from homology"/>
<gene>
    <name evidence="6" type="ORF">UMAG_05290</name>
</gene>
<feature type="chain" id="PRO_5002229347" description="Chitinase domain-containing protein 1" evidence="4">
    <location>
        <begin position="34"/>
        <end position="565"/>
    </location>
</feature>
<evidence type="ECO:0000256" key="1">
    <source>
        <dbReference type="ARBA" id="ARBA00009336"/>
    </source>
</evidence>
<keyword evidence="4" id="KW-0732">Signal</keyword>
<dbReference type="RefSeq" id="XP_011392006.1">
    <property type="nucleotide sequence ID" value="XM_011393704.1"/>
</dbReference>
<feature type="domain" description="GH18" evidence="5">
    <location>
        <begin position="62"/>
        <end position="565"/>
    </location>
</feature>
<protein>
    <recommendedName>
        <fullName evidence="2">Chitinase domain-containing protein 1</fullName>
    </recommendedName>
</protein>